<dbReference type="AlphaFoldDB" id="A0A841BLG9"/>
<proteinExistence type="predicted"/>
<dbReference type="InterPro" id="IPR001851">
    <property type="entry name" value="ABC_transp_permease"/>
</dbReference>
<evidence type="ECO:0000313" key="8">
    <source>
        <dbReference type="EMBL" id="MBB5867823.1"/>
    </source>
</evidence>
<feature type="transmembrane region" description="Helical" evidence="7">
    <location>
        <begin position="36"/>
        <end position="57"/>
    </location>
</feature>
<evidence type="ECO:0000256" key="1">
    <source>
        <dbReference type="ARBA" id="ARBA00004651"/>
    </source>
</evidence>
<reference evidence="8 9" key="1">
    <citation type="submission" date="2020-08" db="EMBL/GenBank/DDBJ databases">
        <title>Sequencing the genomes of 1000 actinobacteria strains.</title>
        <authorList>
            <person name="Klenk H.-P."/>
        </authorList>
    </citation>
    <scope>NUCLEOTIDE SEQUENCE [LARGE SCALE GENOMIC DNA]</scope>
    <source>
        <strain evidence="8 9">DSM 45362</strain>
    </source>
</reference>
<dbReference type="PANTHER" id="PTHR32196">
    <property type="entry name" value="ABC TRANSPORTER PERMEASE PROTEIN YPHD-RELATED-RELATED"/>
    <property type="match status" value="1"/>
</dbReference>
<organism evidence="8 9">
    <name type="scientific">Allocatelliglobosispora scoriae</name>
    <dbReference type="NCBI Taxonomy" id="643052"/>
    <lineage>
        <taxon>Bacteria</taxon>
        <taxon>Bacillati</taxon>
        <taxon>Actinomycetota</taxon>
        <taxon>Actinomycetes</taxon>
        <taxon>Micromonosporales</taxon>
        <taxon>Micromonosporaceae</taxon>
        <taxon>Allocatelliglobosispora</taxon>
    </lineage>
</organism>
<feature type="transmembrane region" description="Helical" evidence="7">
    <location>
        <begin position="108"/>
        <end position="129"/>
    </location>
</feature>
<name>A0A841BLG9_9ACTN</name>
<feature type="transmembrane region" description="Helical" evidence="7">
    <location>
        <begin position="315"/>
        <end position="334"/>
    </location>
</feature>
<feature type="compositionally biased region" description="Low complexity" evidence="6">
    <location>
        <begin position="1"/>
        <end position="10"/>
    </location>
</feature>
<dbReference type="Pfam" id="PF02653">
    <property type="entry name" value="BPD_transp_2"/>
    <property type="match status" value="1"/>
</dbReference>
<evidence type="ECO:0000256" key="6">
    <source>
        <dbReference type="SAM" id="MobiDB-lite"/>
    </source>
</evidence>
<feature type="transmembrane region" description="Helical" evidence="7">
    <location>
        <begin position="69"/>
        <end position="88"/>
    </location>
</feature>
<gene>
    <name evidence="8" type="ORF">F4553_001202</name>
</gene>
<keyword evidence="3 7" id="KW-0812">Transmembrane</keyword>
<dbReference type="RefSeq" id="WP_184833022.1">
    <property type="nucleotide sequence ID" value="NZ_JACHMN010000001.1"/>
</dbReference>
<feature type="region of interest" description="Disordered" evidence="6">
    <location>
        <begin position="1"/>
        <end position="25"/>
    </location>
</feature>
<dbReference type="EMBL" id="JACHMN010000001">
    <property type="protein sequence ID" value="MBB5867823.1"/>
    <property type="molecule type" value="Genomic_DNA"/>
</dbReference>
<sequence>MSTTTETSTPVEPPRQPGQDRAPMARPSLGRLWDTWGVTAILLILLALTPLFAPDFMELENLQSVLRESAYLGIVAAGMTFAIASGAFDLSVGGQLALVSVVTLMAYSAGGTAAAIGAAVATGLACGLVNAGLITRLRVPPFVATLGTLFVFRGVAYILTQDGPKTLPYDQIDSPFVKIGGLNVAGLPLPFVIMLAVYGAAWIILRRTATGRRILSYGSSPAAARFCGISENRIRVIVFALVGVSVGIAALTYITRVWTADGSAQDGFELKVIAAVVLGGTSLKGGKGTLIGTFSAVLLVSVLNDVLVSQGVPSAYQRIVLGCVLIVALTIDGLRTRFAVPGSFRRAVAGLAARPSASGGA</sequence>
<feature type="transmembrane region" description="Helical" evidence="7">
    <location>
        <begin position="234"/>
        <end position="255"/>
    </location>
</feature>
<keyword evidence="9" id="KW-1185">Reference proteome</keyword>
<comment type="subcellular location">
    <subcellularLocation>
        <location evidence="1">Cell membrane</location>
        <topology evidence="1">Multi-pass membrane protein</topology>
    </subcellularLocation>
</comment>
<keyword evidence="5 7" id="KW-0472">Membrane</keyword>
<evidence type="ECO:0000256" key="2">
    <source>
        <dbReference type="ARBA" id="ARBA00022475"/>
    </source>
</evidence>
<accession>A0A841BLG9</accession>
<evidence type="ECO:0000256" key="5">
    <source>
        <dbReference type="ARBA" id="ARBA00023136"/>
    </source>
</evidence>
<evidence type="ECO:0000256" key="7">
    <source>
        <dbReference type="SAM" id="Phobius"/>
    </source>
</evidence>
<keyword evidence="4 7" id="KW-1133">Transmembrane helix</keyword>
<evidence type="ECO:0000313" key="9">
    <source>
        <dbReference type="Proteomes" id="UP000587527"/>
    </source>
</evidence>
<dbReference type="CDD" id="cd06579">
    <property type="entry name" value="TM_PBP1_transp_AraH_like"/>
    <property type="match status" value="1"/>
</dbReference>
<evidence type="ECO:0000256" key="4">
    <source>
        <dbReference type="ARBA" id="ARBA00022989"/>
    </source>
</evidence>
<feature type="transmembrane region" description="Helical" evidence="7">
    <location>
        <begin position="290"/>
        <end position="309"/>
    </location>
</feature>
<feature type="transmembrane region" description="Helical" evidence="7">
    <location>
        <begin position="179"/>
        <end position="205"/>
    </location>
</feature>
<evidence type="ECO:0000256" key="3">
    <source>
        <dbReference type="ARBA" id="ARBA00022692"/>
    </source>
</evidence>
<keyword evidence="2" id="KW-1003">Cell membrane</keyword>
<dbReference type="GO" id="GO:0022857">
    <property type="term" value="F:transmembrane transporter activity"/>
    <property type="evidence" value="ECO:0007669"/>
    <property type="project" value="InterPro"/>
</dbReference>
<protein>
    <submittedName>
        <fullName evidence="8">Ribose transport system permease protein</fullName>
    </submittedName>
</protein>
<comment type="caution">
    <text evidence="8">The sequence shown here is derived from an EMBL/GenBank/DDBJ whole genome shotgun (WGS) entry which is preliminary data.</text>
</comment>
<dbReference type="GO" id="GO:0005886">
    <property type="term" value="C:plasma membrane"/>
    <property type="evidence" value="ECO:0007669"/>
    <property type="project" value="UniProtKB-SubCell"/>
</dbReference>
<feature type="transmembrane region" description="Helical" evidence="7">
    <location>
        <begin position="141"/>
        <end position="159"/>
    </location>
</feature>
<dbReference type="Proteomes" id="UP000587527">
    <property type="component" value="Unassembled WGS sequence"/>
</dbReference>